<gene>
    <name evidence="4" type="ORF">M3I41_04660</name>
</gene>
<dbReference type="InterPro" id="IPR046281">
    <property type="entry name" value="DUF6318"/>
</dbReference>
<evidence type="ECO:0000259" key="3">
    <source>
        <dbReference type="Pfam" id="PF19843"/>
    </source>
</evidence>
<feature type="chain" id="PRO_5038935362" evidence="2">
    <location>
        <begin position="28"/>
        <end position="239"/>
    </location>
</feature>
<evidence type="ECO:0000256" key="1">
    <source>
        <dbReference type="SAM" id="MobiDB-lite"/>
    </source>
</evidence>
<sequence>MGASTNKRYLQAALALTLLVCSGLSGCSDNQGQNSLSTGSTKGAVVSTQAKTAAATAKGSGKAKGTGTSTATGTPSATASPTITMTPELEASKKRALATPPPPKPELITVNSDDGAIATAKYWVQLHYYIYTTGKTNEYKELCPGSNQGCAGAITNTHNNHAGGGWADPIEVRFTDAFRRSELPDSVVIQVNYERSAFLQYHGDGKIQNYAQEQRWAAVELNYKNGQWIVVRQKDEESN</sequence>
<feature type="region of interest" description="Disordered" evidence="1">
    <location>
        <begin position="55"/>
        <end position="84"/>
    </location>
</feature>
<name>A0A9E7DCM6_9ACTO</name>
<dbReference type="Pfam" id="PF19843">
    <property type="entry name" value="DUF6318"/>
    <property type="match status" value="1"/>
</dbReference>
<evidence type="ECO:0000256" key="2">
    <source>
        <dbReference type="SAM" id="SignalP"/>
    </source>
</evidence>
<accession>A0A9E7DCM6</accession>
<feature type="domain" description="DUF6318" evidence="3">
    <location>
        <begin position="93"/>
        <end position="233"/>
    </location>
</feature>
<feature type="signal peptide" evidence="2">
    <location>
        <begin position="1"/>
        <end position="27"/>
    </location>
</feature>
<organism evidence="4 5">
    <name type="scientific">Actinomyces graevenitzii</name>
    <dbReference type="NCBI Taxonomy" id="55565"/>
    <lineage>
        <taxon>Bacteria</taxon>
        <taxon>Bacillati</taxon>
        <taxon>Actinomycetota</taxon>
        <taxon>Actinomycetes</taxon>
        <taxon>Actinomycetales</taxon>
        <taxon>Actinomycetaceae</taxon>
        <taxon>Actinomyces</taxon>
    </lineage>
</organism>
<dbReference type="AlphaFoldDB" id="A0A9E7DCM6"/>
<dbReference type="Proteomes" id="UP000830236">
    <property type="component" value="Chromosome"/>
</dbReference>
<protein>
    <submittedName>
        <fullName evidence="4">DUF6318 family protein</fullName>
    </submittedName>
</protein>
<evidence type="ECO:0000313" key="5">
    <source>
        <dbReference type="Proteomes" id="UP000830236"/>
    </source>
</evidence>
<dbReference type="KEGG" id="agh:M3I41_04660"/>
<keyword evidence="2" id="KW-0732">Signal</keyword>
<evidence type="ECO:0000313" key="4">
    <source>
        <dbReference type="EMBL" id="UQF78915.1"/>
    </source>
</evidence>
<reference evidence="4" key="1">
    <citation type="submission" date="2022-05" db="EMBL/GenBank/DDBJ databases">
        <title>Using nanopore sequencing to obtain complete genomes from saliva samples.</title>
        <authorList>
            <person name="Baker J.L."/>
        </authorList>
    </citation>
    <scope>NUCLEOTIDE SEQUENCE</scope>
    <source>
        <strain evidence="4">JCVI-JB-Ag32</strain>
    </source>
</reference>
<feature type="compositionally biased region" description="Low complexity" evidence="1">
    <location>
        <begin position="55"/>
        <end position="82"/>
    </location>
</feature>
<feature type="region of interest" description="Disordered" evidence="1">
    <location>
        <begin position="91"/>
        <end position="110"/>
    </location>
</feature>
<proteinExistence type="predicted"/>
<dbReference type="EMBL" id="CP097095">
    <property type="protein sequence ID" value="UQF78915.1"/>
    <property type="molecule type" value="Genomic_DNA"/>
</dbReference>
<dbReference type="PROSITE" id="PS51257">
    <property type="entry name" value="PROKAR_LIPOPROTEIN"/>
    <property type="match status" value="1"/>
</dbReference>